<keyword evidence="1 7" id="KW-0028">Amino-acid biosynthesis</keyword>
<evidence type="ECO:0000256" key="6">
    <source>
        <dbReference type="ARBA" id="ARBA00023141"/>
    </source>
</evidence>
<dbReference type="EMBL" id="NIBG01000005">
    <property type="protein sequence ID" value="PAB59840.1"/>
    <property type="molecule type" value="Genomic_DNA"/>
</dbReference>
<evidence type="ECO:0000256" key="7">
    <source>
        <dbReference type="HAMAP-Rule" id="MF_00109"/>
    </source>
</evidence>
<dbReference type="GO" id="GO:0008652">
    <property type="term" value="P:amino acid biosynthetic process"/>
    <property type="evidence" value="ECO:0007669"/>
    <property type="project" value="UniProtKB-KW"/>
</dbReference>
<dbReference type="AlphaFoldDB" id="A0A267MM59"/>
<comment type="subcellular location">
    <subcellularLocation>
        <location evidence="7">Cytoplasm</location>
    </subcellularLocation>
</comment>
<comment type="pathway">
    <text evidence="7">Metabolic intermediate biosynthesis; chorismate biosynthesis; chorismate from D-erythrose 4-phosphate and phosphoenolpyruvate: step 5/7.</text>
</comment>
<dbReference type="RefSeq" id="WP_095132659.1">
    <property type="nucleotide sequence ID" value="NZ_NIBG01000005.1"/>
</dbReference>
<feature type="binding site" evidence="7">
    <location>
        <position position="56"/>
    </location>
    <ligand>
        <name>substrate</name>
    </ligand>
</feature>
<dbReference type="Proteomes" id="UP000216024">
    <property type="component" value="Unassembled WGS sequence"/>
</dbReference>
<dbReference type="GO" id="GO:0005829">
    <property type="term" value="C:cytosol"/>
    <property type="evidence" value="ECO:0007669"/>
    <property type="project" value="TreeGrafter"/>
</dbReference>
<dbReference type="HAMAP" id="MF_00109">
    <property type="entry name" value="Shikimate_kinase"/>
    <property type="match status" value="1"/>
</dbReference>
<dbReference type="GO" id="GO:0009423">
    <property type="term" value="P:chorismate biosynthetic process"/>
    <property type="evidence" value="ECO:0007669"/>
    <property type="project" value="UniProtKB-UniRule"/>
</dbReference>
<evidence type="ECO:0000256" key="1">
    <source>
        <dbReference type="ARBA" id="ARBA00022605"/>
    </source>
</evidence>
<evidence type="ECO:0000256" key="4">
    <source>
        <dbReference type="ARBA" id="ARBA00022777"/>
    </source>
</evidence>
<dbReference type="CDD" id="cd00464">
    <property type="entry name" value="SK"/>
    <property type="match status" value="1"/>
</dbReference>
<comment type="catalytic activity">
    <reaction evidence="7">
        <text>shikimate + ATP = 3-phosphoshikimate + ADP + H(+)</text>
        <dbReference type="Rhea" id="RHEA:13121"/>
        <dbReference type="ChEBI" id="CHEBI:15378"/>
        <dbReference type="ChEBI" id="CHEBI:30616"/>
        <dbReference type="ChEBI" id="CHEBI:36208"/>
        <dbReference type="ChEBI" id="CHEBI:145989"/>
        <dbReference type="ChEBI" id="CHEBI:456216"/>
        <dbReference type="EC" id="2.7.1.71"/>
    </reaction>
</comment>
<evidence type="ECO:0000313" key="8">
    <source>
        <dbReference type="EMBL" id="PAB59840.1"/>
    </source>
</evidence>
<dbReference type="GO" id="GO:0000287">
    <property type="term" value="F:magnesium ion binding"/>
    <property type="evidence" value="ECO:0007669"/>
    <property type="project" value="UniProtKB-UniRule"/>
</dbReference>
<keyword evidence="9" id="KW-1185">Reference proteome</keyword>
<dbReference type="OrthoDB" id="9800332at2"/>
<dbReference type="InterPro" id="IPR000623">
    <property type="entry name" value="Shikimate_kinase/TSH1"/>
</dbReference>
<comment type="function">
    <text evidence="7">Catalyzes the specific phosphorylation of the 3-hydroxyl group of shikimic acid using ATP as a cosubstrate.</text>
</comment>
<dbReference type="Gene3D" id="3.40.50.300">
    <property type="entry name" value="P-loop containing nucleotide triphosphate hydrolases"/>
    <property type="match status" value="1"/>
</dbReference>
<dbReference type="Pfam" id="PF01202">
    <property type="entry name" value="SKI"/>
    <property type="match status" value="1"/>
</dbReference>
<dbReference type="UniPathway" id="UPA00053">
    <property type="reaction ID" value="UER00088"/>
</dbReference>
<proteinExistence type="inferred from homology"/>
<keyword evidence="6 7" id="KW-0057">Aromatic amino acid biosynthesis</keyword>
<evidence type="ECO:0000256" key="3">
    <source>
        <dbReference type="ARBA" id="ARBA00022741"/>
    </source>
</evidence>
<feature type="binding site" evidence="7">
    <location>
        <position position="15"/>
    </location>
    <ligand>
        <name>Mg(2+)</name>
        <dbReference type="ChEBI" id="CHEBI:18420"/>
    </ligand>
</feature>
<dbReference type="PRINTS" id="PR01100">
    <property type="entry name" value="SHIKIMTKNASE"/>
</dbReference>
<gene>
    <name evidence="7" type="primary">aroK</name>
    <name evidence="8" type="ORF">CCE28_07750</name>
</gene>
<dbReference type="GO" id="GO:0009073">
    <property type="term" value="P:aromatic amino acid family biosynthetic process"/>
    <property type="evidence" value="ECO:0007669"/>
    <property type="project" value="UniProtKB-KW"/>
</dbReference>
<keyword evidence="5 7" id="KW-0067">ATP-binding</keyword>
<dbReference type="GO" id="GO:0005524">
    <property type="term" value="F:ATP binding"/>
    <property type="evidence" value="ECO:0007669"/>
    <property type="project" value="UniProtKB-UniRule"/>
</dbReference>
<comment type="similarity">
    <text evidence="7">Belongs to the shikimate kinase family.</text>
</comment>
<keyword evidence="2 7" id="KW-0808">Transferase</keyword>
<evidence type="ECO:0000313" key="9">
    <source>
        <dbReference type="Proteomes" id="UP000216024"/>
    </source>
</evidence>
<keyword evidence="7" id="KW-0479">Metal-binding</keyword>
<dbReference type="SUPFAM" id="SSF52540">
    <property type="entry name" value="P-loop containing nucleoside triphosphate hydrolases"/>
    <property type="match status" value="1"/>
</dbReference>
<name>A0A267MM59_9FIRM</name>
<feature type="binding site" evidence="7">
    <location>
        <position position="131"/>
    </location>
    <ligand>
        <name>substrate</name>
    </ligand>
</feature>
<evidence type="ECO:0000256" key="2">
    <source>
        <dbReference type="ARBA" id="ARBA00022679"/>
    </source>
</evidence>
<keyword evidence="7" id="KW-0460">Magnesium</keyword>
<keyword evidence="4 7" id="KW-0418">Kinase</keyword>
<comment type="caution">
    <text evidence="8">The sequence shown here is derived from an EMBL/GenBank/DDBJ whole genome shotgun (WGS) entry which is preliminary data.</text>
</comment>
<accession>A0A267MM59</accession>
<keyword evidence="7" id="KW-0963">Cytoplasm</keyword>
<comment type="subunit">
    <text evidence="7">Monomer.</text>
</comment>
<dbReference type="PANTHER" id="PTHR21087">
    <property type="entry name" value="SHIKIMATE KINASE"/>
    <property type="match status" value="1"/>
</dbReference>
<feature type="binding site" evidence="7">
    <location>
        <begin position="11"/>
        <end position="16"/>
    </location>
    <ligand>
        <name>ATP</name>
        <dbReference type="ChEBI" id="CHEBI:30616"/>
    </ligand>
</feature>
<dbReference type="EC" id="2.7.1.71" evidence="7"/>
<comment type="cofactor">
    <cofactor evidence="7">
        <name>Mg(2+)</name>
        <dbReference type="ChEBI" id="CHEBI:18420"/>
    </cofactor>
    <text evidence="7">Binds 1 Mg(2+) ion per subunit.</text>
</comment>
<sequence length="161" mass="18445">MKNIVLIGMPGCGKTTIGKEVAHNLNREFIDIDEEIEKMAGKTITEIFKSGESHFREMETKATEIASERTNTVISTGGGIIKNPYNMELLKRDGVIIFINRPIDNILEDVDTETRPLLSKKENLLKLYEERYDLYKEYCHMEVMNDGSVEDIIENIIKMTN</sequence>
<reference evidence="8 9" key="1">
    <citation type="submission" date="2017-06" db="EMBL/GenBank/DDBJ databases">
        <title>Draft genome sequence of anaerobic fermentative bacterium Anaeromicrobium sediminis DY2726D isolated from West Pacific Ocean sediments.</title>
        <authorList>
            <person name="Zeng X."/>
        </authorList>
    </citation>
    <scope>NUCLEOTIDE SEQUENCE [LARGE SCALE GENOMIC DNA]</scope>
    <source>
        <strain evidence="8 9">DY2726D</strain>
    </source>
</reference>
<feature type="binding site" evidence="7">
    <location>
        <position position="115"/>
    </location>
    <ligand>
        <name>ATP</name>
        <dbReference type="ChEBI" id="CHEBI:30616"/>
    </ligand>
</feature>
<dbReference type="InterPro" id="IPR031322">
    <property type="entry name" value="Shikimate/glucono_kinase"/>
</dbReference>
<dbReference type="GO" id="GO:0004765">
    <property type="term" value="F:shikimate kinase activity"/>
    <property type="evidence" value="ECO:0007669"/>
    <property type="project" value="UniProtKB-UniRule"/>
</dbReference>
<protein>
    <recommendedName>
        <fullName evidence="7">Shikimate kinase</fullName>
        <shortName evidence="7">SK</shortName>
        <ecNumber evidence="7">2.7.1.71</ecNumber>
    </recommendedName>
</protein>
<feature type="binding site" evidence="7">
    <location>
        <position position="33"/>
    </location>
    <ligand>
        <name>substrate</name>
    </ligand>
</feature>
<organism evidence="8 9">
    <name type="scientific">Anaeromicrobium sediminis</name>
    <dbReference type="NCBI Taxonomy" id="1478221"/>
    <lineage>
        <taxon>Bacteria</taxon>
        <taxon>Bacillati</taxon>
        <taxon>Bacillota</taxon>
        <taxon>Clostridia</taxon>
        <taxon>Peptostreptococcales</taxon>
        <taxon>Thermotaleaceae</taxon>
        <taxon>Anaeromicrobium</taxon>
    </lineage>
</organism>
<dbReference type="InterPro" id="IPR027417">
    <property type="entry name" value="P-loop_NTPase"/>
</dbReference>
<evidence type="ECO:0000256" key="5">
    <source>
        <dbReference type="ARBA" id="ARBA00022840"/>
    </source>
</evidence>
<keyword evidence="3 7" id="KW-0547">Nucleotide-binding</keyword>
<dbReference type="PANTHER" id="PTHR21087:SF16">
    <property type="entry name" value="SHIKIMATE KINASE 1, CHLOROPLASTIC"/>
    <property type="match status" value="1"/>
</dbReference>
<comment type="caution">
    <text evidence="7">Lacks conserved residue(s) required for the propagation of feature annotation.</text>
</comment>
<feature type="binding site" evidence="7">
    <location>
        <position position="78"/>
    </location>
    <ligand>
        <name>substrate</name>
    </ligand>
</feature>